<evidence type="ECO:0000313" key="2">
    <source>
        <dbReference type="EMBL" id="TJY36106.1"/>
    </source>
</evidence>
<feature type="chain" id="PRO_5020327928" evidence="1">
    <location>
        <begin position="21"/>
        <end position="302"/>
    </location>
</feature>
<accession>A0A4U0EVX5</accession>
<dbReference type="Proteomes" id="UP000307657">
    <property type="component" value="Unassembled WGS sequence"/>
</dbReference>
<dbReference type="Pfam" id="PF10043">
    <property type="entry name" value="DUF2279"/>
    <property type="match status" value="1"/>
</dbReference>
<dbReference type="OrthoDB" id="9803535at2"/>
<reference evidence="2 3" key="1">
    <citation type="submission" date="2019-04" db="EMBL/GenBank/DDBJ databases">
        <title>Lacinutrix sp. nov., isolated from marine water.</title>
        <authorList>
            <person name="Kim W."/>
        </authorList>
    </citation>
    <scope>NUCLEOTIDE SEQUENCE [LARGE SCALE GENOMIC DNA]</scope>
    <source>
        <strain evidence="2 3">CAU 1491</strain>
    </source>
</reference>
<comment type="caution">
    <text evidence="2">The sequence shown here is derived from an EMBL/GenBank/DDBJ whole genome shotgun (WGS) entry which is preliminary data.</text>
</comment>
<name>A0A4U0EVX5_9FLAO</name>
<evidence type="ECO:0000256" key="1">
    <source>
        <dbReference type="SAM" id="SignalP"/>
    </source>
</evidence>
<evidence type="ECO:0000313" key="3">
    <source>
        <dbReference type="Proteomes" id="UP000307657"/>
    </source>
</evidence>
<proteinExistence type="predicted"/>
<sequence>MSNKITFTFLFVFISLSALGQQLNTFLKPSDTLNVKRRNAVVISETIIGTSALISLNSLWYQGYKQSKFHTINDLNEWMQMDKVGHAFSAYQLARVGADVLNWSGVSKKDQLIYGATLGFTFLSAVEIFDGFSKEWGFSWSDIAANSLGTGLYIGQELLWQEQRMQLKYSFSKSPYANRRPDKLGDSFIEQMFKDYNGQTYWLSMNLNAFFKEANFPKWLNLAIGYGANGMLTGENEVVNNMFTNQDRYRQFYLSFDVNLNNINTKSNVLKTIFSVLNVIKIPLPTVEFNSKKKVVFHLLLQ</sequence>
<gene>
    <name evidence="2" type="ORF">E5167_09615</name>
</gene>
<dbReference type="RefSeq" id="WP_136843457.1">
    <property type="nucleotide sequence ID" value="NZ_SUPL01000004.1"/>
</dbReference>
<feature type="signal peptide" evidence="1">
    <location>
        <begin position="1"/>
        <end position="20"/>
    </location>
</feature>
<dbReference type="AlphaFoldDB" id="A0A4U0EVX5"/>
<dbReference type="EMBL" id="SUPL01000004">
    <property type="protein sequence ID" value="TJY36106.1"/>
    <property type="molecule type" value="Genomic_DNA"/>
</dbReference>
<keyword evidence="3" id="KW-1185">Reference proteome</keyword>
<organism evidence="2 3">
    <name type="scientific">Pontimicrobium aquaticum</name>
    <dbReference type="NCBI Taxonomy" id="2565367"/>
    <lineage>
        <taxon>Bacteria</taxon>
        <taxon>Pseudomonadati</taxon>
        <taxon>Bacteroidota</taxon>
        <taxon>Flavobacteriia</taxon>
        <taxon>Flavobacteriales</taxon>
        <taxon>Flavobacteriaceae</taxon>
        <taxon>Pontimicrobium</taxon>
    </lineage>
</organism>
<protein>
    <submittedName>
        <fullName evidence="2">DUF2279 domain-containing protein</fullName>
    </submittedName>
</protein>
<keyword evidence="1" id="KW-0732">Signal</keyword>
<dbReference type="InterPro" id="IPR018736">
    <property type="entry name" value="DUF2279_periplasmic_lipo"/>
</dbReference>